<evidence type="ECO:0000313" key="1">
    <source>
        <dbReference type="EMBL" id="UYV60268.1"/>
    </source>
</evidence>
<dbReference type="Pfam" id="PF11581">
    <property type="entry name" value="Argos"/>
    <property type="match status" value="1"/>
</dbReference>
<evidence type="ECO:0008006" key="3">
    <source>
        <dbReference type="Google" id="ProtNLM"/>
    </source>
</evidence>
<accession>A0ABY6JXA8</accession>
<sequence>MTYVTIPLVGDKSHVDRCSQELPECRPYTACAHVDVYAKPWVKRYCRCPGTPCSESLDANDNHTLVSGTRLIKMCEPVKILPTCRPFHDYTWTFETDQDKQRIIQTMHCVCPANTQPYLAKTVSPYKIHFACSPEMLQRCQRKEPCRLFTVNRDVVEAATYVTLCACPHGHVCPRHHTDPGAVFSPSPLPLRTMRTYAGYCTAPS</sequence>
<gene>
    <name evidence="1" type="ORF">LAZ67_1000655</name>
</gene>
<proteinExistence type="predicted"/>
<dbReference type="InterPro" id="IPR021633">
    <property type="entry name" value="Argos"/>
</dbReference>
<evidence type="ECO:0000313" key="2">
    <source>
        <dbReference type="Proteomes" id="UP001235939"/>
    </source>
</evidence>
<dbReference type="Proteomes" id="UP001235939">
    <property type="component" value="Chromosome 01"/>
</dbReference>
<organism evidence="1 2">
    <name type="scientific">Cordylochernes scorpioides</name>
    <dbReference type="NCBI Taxonomy" id="51811"/>
    <lineage>
        <taxon>Eukaryota</taxon>
        <taxon>Metazoa</taxon>
        <taxon>Ecdysozoa</taxon>
        <taxon>Arthropoda</taxon>
        <taxon>Chelicerata</taxon>
        <taxon>Arachnida</taxon>
        <taxon>Pseudoscorpiones</taxon>
        <taxon>Cheliferoidea</taxon>
        <taxon>Chernetidae</taxon>
        <taxon>Cordylochernes</taxon>
    </lineage>
</organism>
<protein>
    <recommendedName>
        <fullName evidence="3">Protein giant-lens</fullName>
    </recommendedName>
</protein>
<name>A0ABY6JXA8_9ARAC</name>
<reference evidence="1 2" key="1">
    <citation type="submission" date="2022-01" db="EMBL/GenBank/DDBJ databases">
        <title>A chromosomal length assembly of Cordylochernes scorpioides.</title>
        <authorList>
            <person name="Zeh D."/>
            <person name="Zeh J."/>
        </authorList>
    </citation>
    <scope>NUCLEOTIDE SEQUENCE [LARGE SCALE GENOMIC DNA]</scope>
    <source>
        <strain evidence="1">IN4F17</strain>
        <tissue evidence="1">Whole Body</tissue>
    </source>
</reference>
<dbReference type="Gene3D" id="2.20.20.160">
    <property type="match status" value="2"/>
</dbReference>
<keyword evidence="2" id="KW-1185">Reference proteome</keyword>
<dbReference type="EMBL" id="CP092863">
    <property type="protein sequence ID" value="UYV60268.1"/>
    <property type="molecule type" value="Genomic_DNA"/>
</dbReference>
<dbReference type="Gene3D" id="2.20.20.150">
    <property type="match status" value="1"/>
</dbReference>